<accession>A0A0A8YSA3</accession>
<reference evidence="1" key="2">
    <citation type="journal article" date="2015" name="Data Brief">
        <title>Shoot transcriptome of the giant reed, Arundo donax.</title>
        <authorList>
            <person name="Barrero R.A."/>
            <person name="Guerrero F.D."/>
            <person name="Moolhuijzen P."/>
            <person name="Goolsby J.A."/>
            <person name="Tidwell J."/>
            <person name="Bellgard S.E."/>
            <person name="Bellgard M.I."/>
        </authorList>
    </citation>
    <scope>NUCLEOTIDE SEQUENCE</scope>
    <source>
        <tissue evidence="1">Shoot tissue taken approximately 20 cm above the soil surface</tissue>
    </source>
</reference>
<reference evidence="1" key="1">
    <citation type="submission" date="2014-09" db="EMBL/GenBank/DDBJ databases">
        <authorList>
            <person name="Magalhaes I.L.F."/>
            <person name="Oliveira U."/>
            <person name="Santos F.R."/>
            <person name="Vidigal T.H.D.A."/>
            <person name="Brescovit A.D."/>
            <person name="Santos A.J."/>
        </authorList>
    </citation>
    <scope>NUCLEOTIDE SEQUENCE</scope>
    <source>
        <tissue evidence="1">Shoot tissue taken approximately 20 cm above the soil surface</tissue>
    </source>
</reference>
<organism evidence="1">
    <name type="scientific">Arundo donax</name>
    <name type="common">Giant reed</name>
    <name type="synonym">Donax arundinaceus</name>
    <dbReference type="NCBI Taxonomy" id="35708"/>
    <lineage>
        <taxon>Eukaryota</taxon>
        <taxon>Viridiplantae</taxon>
        <taxon>Streptophyta</taxon>
        <taxon>Embryophyta</taxon>
        <taxon>Tracheophyta</taxon>
        <taxon>Spermatophyta</taxon>
        <taxon>Magnoliopsida</taxon>
        <taxon>Liliopsida</taxon>
        <taxon>Poales</taxon>
        <taxon>Poaceae</taxon>
        <taxon>PACMAD clade</taxon>
        <taxon>Arundinoideae</taxon>
        <taxon>Arundineae</taxon>
        <taxon>Arundo</taxon>
    </lineage>
</organism>
<protein>
    <submittedName>
        <fullName evidence="1">Uncharacterized protein</fullName>
    </submittedName>
</protein>
<evidence type="ECO:0000313" key="1">
    <source>
        <dbReference type="EMBL" id="JAD29829.1"/>
    </source>
</evidence>
<dbReference type="EMBL" id="GBRH01268066">
    <property type="protein sequence ID" value="JAD29829.1"/>
    <property type="molecule type" value="Transcribed_RNA"/>
</dbReference>
<proteinExistence type="predicted"/>
<dbReference type="AlphaFoldDB" id="A0A0A8YSA3"/>
<sequence length="21" mass="2264">MLCLGIDVSFIHHGLTCLCTS</sequence>
<name>A0A0A8YSA3_ARUDO</name>